<keyword evidence="4" id="KW-0539">Nucleus</keyword>
<dbReference type="PANTHER" id="PTHR12416">
    <property type="entry name" value="RRNA-PROCESSING PROTEIN UTP23 HOMOLOG"/>
    <property type="match status" value="1"/>
</dbReference>
<comment type="caution">
    <text evidence="10">The sequence shown here is derived from an EMBL/GenBank/DDBJ whole genome shotgun (WGS) entry which is preliminary data.</text>
</comment>
<sequence length="285" mass="32034">MRFTKQKRHRKIVRFYTACFGFREPFKVVCDGTFVHHLSHHNLSPDTTVSNALASPVQLFTTKCAIAELESLGRSYVGSLNAAHRDYRIARCVHDEKVSAWDCIIETIGDNNPEHFFVASQDSGLRRQCQKIPGVPVMYGLRNAVYLDQLSSFQREYVKASEEERLRMSESEYKLLQNRLKKLTEADSSTAEEANGDEMSAPRVLDNRKTSRRGLDVKDKAQFKRKKAKAPNPLSCKKKKNTSSSAPKSGKNDNASSDAPRSRSRKRKRTRAANTSSGGTVATTS</sequence>
<feature type="region of interest" description="Disordered" evidence="8">
    <location>
        <begin position="186"/>
        <end position="285"/>
    </location>
</feature>
<dbReference type="AlphaFoldDB" id="A0AAW1HNM3"/>
<keyword evidence="11" id="KW-1185">Reference proteome</keyword>
<dbReference type="Gene3D" id="3.40.50.1010">
    <property type="entry name" value="5'-nuclease"/>
    <property type="match status" value="1"/>
</dbReference>
<evidence type="ECO:0000256" key="5">
    <source>
        <dbReference type="ARBA" id="ARBA00037300"/>
    </source>
</evidence>
<dbReference type="InterPro" id="IPR057776">
    <property type="entry name" value="UTP23_sensor"/>
</dbReference>
<evidence type="ECO:0000256" key="4">
    <source>
        <dbReference type="ARBA" id="ARBA00023242"/>
    </source>
</evidence>
<proteinExistence type="inferred from homology"/>
<evidence type="ECO:0000256" key="2">
    <source>
        <dbReference type="ARBA" id="ARBA00022517"/>
    </source>
</evidence>
<evidence type="ECO:0000256" key="8">
    <source>
        <dbReference type="SAM" id="MobiDB-lite"/>
    </source>
</evidence>
<dbReference type="Pfam" id="PF24779">
    <property type="entry name" value="UTP23_sensor"/>
    <property type="match status" value="1"/>
</dbReference>
<feature type="domain" description="UTP23 sensor motif region" evidence="9">
    <location>
        <begin position="223"/>
        <end position="240"/>
    </location>
</feature>
<dbReference type="Proteomes" id="UP001443914">
    <property type="component" value="Unassembled WGS sequence"/>
</dbReference>
<dbReference type="GO" id="GO:0032040">
    <property type="term" value="C:small-subunit processome"/>
    <property type="evidence" value="ECO:0007669"/>
    <property type="project" value="InterPro"/>
</dbReference>
<comment type="subcellular location">
    <subcellularLocation>
        <location evidence="1">Nucleus</location>
        <location evidence="1">Nucleolus</location>
    </subcellularLocation>
</comment>
<dbReference type="FunFam" id="3.40.50.1010:FF:000006">
    <property type="entry name" value="rRNA-processing protein UTP23 homolog"/>
    <property type="match status" value="1"/>
</dbReference>
<comment type="similarity">
    <text evidence="6">Belongs to the UTP23/FCF1 family. UTP23 subfamily.</text>
</comment>
<gene>
    <name evidence="10" type="ORF">RND81_11G186400</name>
</gene>
<feature type="coiled-coil region" evidence="7">
    <location>
        <begin position="159"/>
        <end position="186"/>
    </location>
</feature>
<evidence type="ECO:0000256" key="1">
    <source>
        <dbReference type="ARBA" id="ARBA00004604"/>
    </source>
</evidence>
<comment type="function">
    <text evidence="5">Involved in rRNA-processing and ribosome biogenesis.</text>
</comment>
<evidence type="ECO:0000259" key="9">
    <source>
        <dbReference type="Pfam" id="PF24779"/>
    </source>
</evidence>
<keyword evidence="2" id="KW-0690">Ribosome biogenesis</keyword>
<evidence type="ECO:0000313" key="10">
    <source>
        <dbReference type="EMBL" id="KAK9678073.1"/>
    </source>
</evidence>
<evidence type="ECO:0000313" key="11">
    <source>
        <dbReference type="Proteomes" id="UP001443914"/>
    </source>
</evidence>
<protein>
    <recommendedName>
        <fullName evidence="9">UTP23 sensor motif region domain-containing protein</fullName>
    </recommendedName>
</protein>
<accession>A0AAW1HNM3</accession>
<dbReference type="InterPro" id="IPR006984">
    <property type="entry name" value="Fcf1/UTP23"/>
</dbReference>
<organism evidence="10 11">
    <name type="scientific">Saponaria officinalis</name>
    <name type="common">Common soapwort</name>
    <name type="synonym">Lychnis saponaria</name>
    <dbReference type="NCBI Taxonomy" id="3572"/>
    <lineage>
        <taxon>Eukaryota</taxon>
        <taxon>Viridiplantae</taxon>
        <taxon>Streptophyta</taxon>
        <taxon>Embryophyta</taxon>
        <taxon>Tracheophyta</taxon>
        <taxon>Spermatophyta</taxon>
        <taxon>Magnoliopsida</taxon>
        <taxon>eudicotyledons</taxon>
        <taxon>Gunneridae</taxon>
        <taxon>Pentapetalae</taxon>
        <taxon>Caryophyllales</taxon>
        <taxon>Caryophyllaceae</taxon>
        <taxon>Caryophylleae</taxon>
        <taxon>Saponaria</taxon>
    </lineage>
</organism>
<evidence type="ECO:0000256" key="3">
    <source>
        <dbReference type="ARBA" id="ARBA00022552"/>
    </source>
</evidence>
<dbReference type="InterPro" id="IPR029060">
    <property type="entry name" value="PIN-like_dom_sf"/>
</dbReference>
<dbReference type="Pfam" id="PF04900">
    <property type="entry name" value="Fcf1"/>
    <property type="match status" value="1"/>
</dbReference>
<keyword evidence="7" id="KW-0175">Coiled coil</keyword>
<evidence type="ECO:0000256" key="7">
    <source>
        <dbReference type="SAM" id="Coils"/>
    </source>
</evidence>
<dbReference type="SUPFAM" id="SSF88723">
    <property type="entry name" value="PIN domain-like"/>
    <property type="match status" value="1"/>
</dbReference>
<dbReference type="EMBL" id="JBDFQZ010000011">
    <property type="protein sequence ID" value="KAK9678073.1"/>
    <property type="molecule type" value="Genomic_DNA"/>
</dbReference>
<name>A0AAW1HNM3_SAPOF</name>
<keyword evidence="3" id="KW-0698">rRNA processing</keyword>
<feature type="compositionally biased region" description="Basic residues" evidence="8">
    <location>
        <begin position="262"/>
        <end position="271"/>
    </location>
</feature>
<feature type="compositionally biased region" description="Basic and acidic residues" evidence="8">
    <location>
        <begin position="205"/>
        <end position="222"/>
    </location>
</feature>
<dbReference type="CDD" id="cd08553">
    <property type="entry name" value="PIN_Fcf1-like"/>
    <property type="match status" value="1"/>
</dbReference>
<evidence type="ECO:0000256" key="6">
    <source>
        <dbReference type="ARBA" id="ARBA00038503"/>
    </source>
</evidence>
<reference evidence="10" key="1">
    <citation type="submission" date="2024-03" db="EMBL/GenBank/DDBJ databases">
        <title>WGS assembly of Saponaria officinalis var. Norfolk2.</title>
        <authorList>
            <person name="Jenkins J."/>
            <person name="Shu S."/>
            <person name="Grimwood J."/>
            <person name="Barry K."/>
            <person name="Goodstein D."/>
            <person name="Schmutz J."/>
            <person name="Leebens-Mack J."/>
            <person name="Osbourn A."/>
        </authorList>
    </citation>
    <scope>NUCLEOTIDE SEQUENCE [LARGE SCALE GENOMIC DNA]</scope>
    <source>
        <strain evidence="10">JIC</strain>
    </source>
</reference>
<dbReference type="GO" id="GO:0006364">
    <property type="term" value="P:rRNA processing"/>
    <property type="evidence" value="ECO:0007669"/>
    <property type="project" value="UniProtKB-KW"/>
</dbReference>